<proteinExistence type="predicted"/>
<feature type="region of interest" description="Disordered" evidence="5">
    <location>
        <begin position="1"/>
        <end position="113"/>
    </location>
</feature>
<sequence length="1253" mass="140489">MWSKHNGNPRSTNMTFKNKITNKKQKNLAVGSIEQSDSISTENKANDADKKKHTNQQQAKQTANRTKNKGRHRNKKASAKDQEKSIRCDVDELKNNKTEEDAATPTDEHDGVVLRNNNGVRASDVVVKRYSDSFVIENGVTESDPVVEGKSSTPTPLTRALSGFFVLDQTKKANRRLSDLFRPVSAKLSGSTESLKMSTKAEKHCISDKKDKKDSKQIDQSAKGRSNQKNDSAKKISQTKPHEADKPSGTDNTTNSYLKRVKSKIYKSKSDDASKIEVDGKYKKLKPKKSLDLNSRIPEEDVPSTPSPVIITGTGGIQKSLGHFSLARLTRQTTNLEQISRPFGSQKSVEPPVHKPLLAKAKSSSAINISLLRSRRAKAMEQATGVSHIPAATSCKDEFDFIAFGDVHPAVSTTSLNRFPSWLYINKGEVKSGQTVTRKGSDRRIEGSCEEVGRAGSEADCQSLVDRQDDAQMPIEKSDAVTQSESSTQTSGAKKKTSHINRSESVKEQPDKNRKQQQRRNISDPSHNFNASSETETDRQHSISKNVESGSSSNSNLSSNGRLSESPSTSMDVHQATVRTQSDSDSDMDAEADPLNWQELVTEEELRKLNPNEKKRQEVINELFLTEASHVRMLKVLYKKFYKTLFSNQILKSEEMNLLFPNIKELLDIHQDINKEMRRIRKEDPLVRQVGDMLLAIFTGNQGEALQKASATFCERQQLALEFIKKRRERDSKFDTILTDCEKSRQCRRLQLQAIIPAQMQRITRYPLLLERLVKSVEAAEKVCSDYKDELIKLKQVHHQSKEILSHVNDAAKLAHNRHRLEEIQRHLEIPSFRTNDQPNDNDFRNIDLTRYKLILEGGLYLRRPNKAPVLVHVLLLEEMIVILQKENDRFILKFFQSGNPGQPPLSPIIKMNTLLVRENAVCKNALFLVNTSTTSSVCMYDLQADDESKRETWRKHFSDAADAYNRREASDSDANSIKEMSTENENLPDSEVNNQSPDTPETPVKTDDQNPPGEENSEDQTPDMTPGGGIQLTSKVTAEDWPLIQPSQVNIVVPPVHTAESMLTPLEQIRRKDALVKQALAEKENLVADLLSIPREHFEHIADMAVSASDVNTSGNSDITDRLLASVFQVNLLQKAINEAFNISESEVVAAKGGKRPVCSSQEPHYSNEVRPVTPSIPASHVRDIVTSLSGQLTTLLSDVKSVEEDRDRLRKELHKMKEKLHEEHNLHNSVPFDDAASDGSAQEVFCEASSE</sequence>
<dbReference type="InterPro" id="IPR000219">
    <property type="entry name" value="DH_dom"/>
</dbReference>
<keyword evidence="8" id="KW-1185">Reference proteome</keyword>
<comment type="subcellular location">
    <subcellularLocation>
        <location evidence="1">Cytoplasm</location>
    </subcellularLocation>
</comment>
<feature type="domain" description="DH" evidence="6">
    <location>
        <begin position="615"/>
        <end position="811"/>
    </location>
</feature>
<feature type="coiled-coil region" evidence="4">
    <location>
        <begin position="770"/>
        <end position="797"/>
    </location>
</feature>
<dbReference type="GO" id="GO:0005085">
    <property type="term" value="F:guanyl-nucleotide exchange factor activity"/>
    <property type="evidence" value="ECO:0007669"/>
    <property type="project" value="InterPro"/>
</dbReference>
<protein>
    <recommendedName>
        <fullName evidence="6">DH domain-containing protein</fullName>
    </recommendedName>
</protein>
<dbReference type="SUPFAM" id="SSF48065">
    <property type="entry name" value="DBL homology domain (DH-domain)"/>
    <property type="match status" value="1"/>
</dbReference>
<organism evidence="7 8">
    <name type="scientific">Rhynchophorus ferrugineus</name>
    <name type="common">Red palm weevil</name>
    <name type="synonym">Curculio ferrugineus</name>
    <dbReference type="NCBI Taxonomy" id="354439"/>
    <lineage>
        <taxon>Eukaryota</taxon>
        <taxon>Metazoa</taxon>
        <taxon>Ecdysozoa</taxon>
        <taxon>Arthropoda</taxon>
        <taxon>Hexapoda</taxon>
        <taxon>Insecta</taxon>
        <taxon>Pterygota</taxon>
        <taxon>Neoptera</taxon>
        <taxon>Endopterygota</taxon>
        <taxon>Coleoptera</taxon>
        <taxon>Polyphaga</taxon>
        <taxon>Cucujiformia</taxon>
        <taxon>Curculionidae</taxon>
        <taxon>Dryophthorinae</taxon>
        <taxon>Rhynchophorus</taxon>
    </lineage>
</organism>
<feature type="compositionally biased region" description="Basic residues" evidence="5">
    <location>
        <begin position="66"/>
        <end position="77"/>
    </location>
</feature>
<evidence type="ECO:0000256" key="3">
    <source>
        <dbReference type="ARBA" id="ARBA00022553"/>
    </source>
</evidence>
<dbReference type="SMART" id="SM00325">
    <property type="entry name" value="RhoGEF"/>
    <property type="match status" value="1"/>
</dbReference>
<feature type="compositionally biased region" description="Polar residues" evidence="5">
    <location>
        <begin position="973"/>
        <end position="1000"/>
    </location>
</feature>
<dbReference type="Pfam" id="PF00621">
    <property type="entry name" value="RhoGEF"/>
    <property type="match status" value="1"/>
</dbReference>
<reference evidence="7" key="1">
    <citation type="submission" date="2020-08" db="EMBL/GenBank/DDBJ databases">
        <title>Genome sequencing and assembly of the red palm weevil Rhynchophorus ferrugineus.</title>
        <authorList>
            <person name="Dias G.B."/>
            <person name="Bergman C.M."/>
            <person name="Manee M."/>
        </authorList>
    </citation>
    <scope>NUCLEOTIDE SEQUENCE</scope>
    <source>
        <strain evidence="7">AA-2017</strain>
        <tissue evidence="7">Whole larva</tissue>
    </source>
</reference>
<name>A0A834I109_RHYFE</name>
<feature type="compositionally biased region" description="Polar residues" evidence="5">
    <location>
        <begin position="55"/>
        <end position="65"/>
    </location>
</feature>
<dbReference type="InterPro" id="IPR011993">
    <property type="entry name" value="PH-like_dom_sf"/>
</dbReference>
<dbReference type="InterPro" id="IPR041020">
    <property type="entry name" value="PH_16"/>
</dbReference>
<dbReference type="GO" id="GO:0005737">
    <property type="term" value="C:cytoplasm"/>
    <property type="evidence" value="ECO:0007669"/>
    <property type="project" value="UniProtKB-SubCell"/>
</dbReference>
<evidence type="ECO:0000256" key="5">
    <source>
        <dbReference type="SAM" id="MobiDB-lite"/>
    </source>
</evidence>
<feature type="region of interest" description="Disordered" evidence="5">
    <location>
        <begin position="189"/>
        <end position="257"/>
    </location>
</feature>
<dbReference type="PANTHER" id="PTHR45872:SF2">
    <property type="entry name" value="RHO GUANINE NUCLEOTIDE EXCHANGE FACTOR 2, ISOFORM D"/>
    <property type="match status" value="1"/>
</dbReference>
<dbReference type="PROSITE" id="PS50010">
    <property type="entry name" value="DH_2"/>
    <property type="match status" value="1"/>
</dbReference>
<keyword evidence="4" id="KW-0175">Coiled coil</keyword>
<evidence type="ECO:0000313" key="7">
    <source>
        <dbReference type="EMBL" id="KAF7272537.1"/>
    </source>
</evidence>
<dbReference type="EMBL" id="JAACXV010013748">
    <property type="protein sequence ID" value="KAF7272537.1"/>
    <property type="molecule type" value="Genomic_DNA"/>
</dbReference>
<feature type="compositionally biased region" description="Polar residues" evidence="5">
    <location>
        <begin position="519"/>
        <end position="534"/>
    </location>
</feature>
<feature type="region of interest" description="Disordered" evidence="5">
    <location>
        <begin position="965"/>
        <end position="1032"/>
    </location>
</feature>
<dbReference type="OrthoDB" id="2272012at2759"/>
<feature type="compositionally biased region" description="Polar residues" evidence="5">
    <location>
        <begin position="1"/>
        <end position="19"/>
    </location>
</feature>
<gene>
    <name evidence="7" type="ORF">GWI33_014697</name>
</gene>
<dbReference type="Gene3D" id="2.30.29.30">
    <property type="entry name" value="Pleckstrin-homology domain (PH domain)/Phosphotyrosine-binding domain (PTB)"/>
    <property type="match status" value="1"/>
</dbReference>
<dbReference type="CDD" id="cd00160">
    <property type="entry name" value="RhoGEF"/>
    <property type="match status" value="1"/>
</dbReference>
<feature type="compositionally biased region" description="Polar residues" evidence="5">
    <location>
        <begin position="480"/>
        <end position="492"/>
    </location>
</feature>
<dbReference type="Pfam" id="PF17838">
    <property type="entry name" value="PH_16"/>
    <property type="match status" value="1"/>
</dbReference>
<dbReference type="GO" id="GO:0001664">
    <property type="term" value="F:G protein-coupled receptor binding"/>
    <property type="evidence" value="ECO:0007669"/>
    <property type="project" value="TreeGrafter"/>
</dbReference>
<feature type="compositionally biased region" description="Basic and acidic residues" evidence="5">
    <location>
        <begin position="199"/>
        <end position="217"/>
    </location>
</feature>
<dbReference type="CDD" id="cd13329">
    <property type="entry name" value="PH_RhoGEF"/>
    <property type="match status" value="1"/>
</dbReference>
<feature type="compositionally biased region" description="Basic and acidic residues" evidence="5">
    <location>
        <begin position="78"/>
        <end position="112"/>
    </location>
</feature>
<evidence type="ECO:0000256" key="2">
    <source>
        <dbReference type="ARBA" id="ARBA00022490"/>
    </source>
</evidence>
<evidence type="ECO:0000313" key="8">
    <source>
        <dbReference type="Proteomes" id="UP000625711"/>
    </source>
</evidence>
<feature type="region of interest" description="Disordered" evidence="5">
    <location>
        <begin position="476"/>
        <end position="590"/>
    </location>
</feature>
<feature type="compositionally biased region" description="Low complexity" evidence="5">
    <location>
        <begin position="543"/>
        <end position="566"/>
    </location>
</feature>
<feature type="compositionally biased region" description="Polar residues" evidence="5">
    <location>
        <begin position="567"/>
        <end position="581"/>
    </location>
</feature>
<feature type="compositionally biased region" description="Polar residues" evidence="5">
    <location>
        <begin position="223"/>
        <end position="239"/>
    </location>
</feature>
<feature type="compositionally biased region" description="Polar residues" evidence="5">
    <location>
        <begin position="33"/>
        <end position="43"/>
    </location>
</feature>
<dbReference type="GO" id="GO:0007186">
    <property type="term" value="P:G protein-coupled receptor signaling pathway"/>
    <property type="evidence" value="ECO:0007669"/>
    <property type="project" value="TreeGrafter"/>
</dbReference>
<evidence type="ECO:0000256" key="4">
    <source>
        <dbReference type="SAM" id="Coils"/>
    </source>
</evidence>
<dbReference type="AlphaFoldDB" id="A0A834I109"/>
<dbReference type="PANTHER" id="PTHR45872">
    <property type="entry name" value="RHO GUANINE NUCLEOTIDE EXCHANGE FACTOR 2, ISOFORM D"/>
    <property type="match status" value="1"/>
</dbReference>
<dbReference type="Gene3D" id="1.20.900.10">
    <property type="entry name" value="Dbl homology (DH) domain"/>
    <property type="match status" value="1"/>
</dbReference>
<keyword evidence="3" id="KW-0597">Phosphoprotein</keyword>
<evidence type="ECO:0000256" key="1">
    <source>
        <dbReference type="ARBA" id="ARBA00004496"/>
    </source>
</evidence>
<dbReference type="InterPro" id="IPR035899">
    <property type="entry name" value="DBL_dom_sf"/>
</dbReference>
<feature type="region of interest" description="Disordered" evidence="5">
    <location>
        <begin position="1222"/>
        <end position="1253"/>
    </location>
</feature>
<evidence type="ECO:0000259" key="6">
    <source>
        <dbReference type="PROSITE" id="PS50010"/>
    </source>
</evidence>
<dbReference type="SUPFAM" id="SSF50729">
    <property type="entry name" value="PH domain-like"/>
    <property type="match status" value="1"/>
</dbReference>
<feature type="compositionally biased region" description="Basic and acidic residues" evidence="5">
    <location>
        <begin position="501"/>
        <end position="514"/>
    </location>
</feature>
<dbReference type="Proteomes" id="UP000625711">
    <property type="component" value="Unassembled WGS sequence"/>
</dbReference>
<accession>A0A834I109</accession>
<comment type="caution">
    <text evidence="7">The sequence shown here is derived from an EMBL/GenBank/DDBJ whole genome shotgun (WGS) entry which is preliminary data.</text>
</comment>
<keyword evidence="2" id="KW-0963">Cytoplasm</keyword>